<dbReference type="CDD" id="cd00096">
    <property type="entry name" value="Ig"/>
    <property type="match status" value="1"/>
</dbReference>
<sequence>MSLGVWSGNWRVTVQSQCALRGSTVVLQCYYDYPLWHTVKHVKWFKGRLQDTGSSYALESLTVSRFEYVGDKDHNCDLKIKNVQSIDEGLYFFMFETSRDRWRSRNPPYLFVQDLIAFVSPTVVAEGEVVTLTCHSGCNPNSNIQVVWYKERQEVTQTRFTARRENTGTYTCALRGQEHVRSSVSLNVQYAPKNVKLSISPPTDIIQGRTVTFTCSSEANPIVTSSGYSLYKDGHFISFGPSHRISEVQPSDSGQYYCQAWNNISRTGSNLFQSFKTILNVLYPPINISISVELTEVTEGSDVNLTCDSMANPPPFGFMWYRTSSSSVVQVGSGPVLSLSSVEASSSGLYMCQALNRIGESNSTQLRLSVKSKYRMPYLCPVFERDMCTCRTMTAIK</sequence>
<dbReference type="AlphaFoldDB" id="A0A3B4AVV3"/>
<reference evidence="2" key="1">
    <citation type="submission" date="2025-08" db="UniProtKB">
        <authorList>
            <consortium name="Ensembl"/>
        </authorList>
    </citation>
    <scope>IDENTIFICATION</scope>
</reference>
<feature type="domain" description="Ig-like" evidence="1">
    <location>
        <begin position="192"/>
        <end position="269"/>
    </location>
</feature>
<dbReference type="InterPro" id="IPR013783">
    <property type="entry name" value="Ig-like_fold"/>
</dbReference>
<dbReference type="InterPro" id="IPR003598">
    <property type="entry name" value="Ig_sub2"/>
</dbReference>
<keyword evidence="3" id="KW-1185">Reference proteome</keyword>
<dbReference type="Ensembl" id="ENSPMGT00000022236.1">
    <property type="protein sequence ID" value="ENSPMGP00000020855.1"/>
    <property type="gene ID" value="ENSPMGG00000016907.1"/>
</dbReference>
<dbReference type="PANTHER" id="PTHR46013">
    <property type="entry name" value="VASCULAR CELL ADHESION MOLECULE 1"/>
    <property type="match status" value="1"/>
</dbReference>
<dbReference type="InterPro" id="IPR036179">
    <property type="entry name" value="Ig-like_dom_sf"/>
</dbReference>
<organism evidence="2 3">
    <name type="scientific">Periophthalmus magnuspinnatus</name>
    <dbReference type="NCBI Taxonomy" id="409849"/>
    <lineage>
        <taxon>Eukaryota</taxon>
        <taxon>Metazoa</taxon>
        <taxon>Chordata</taxon>
        <taxon>Craniata</taxon>
        <taxon>Vertebrata</taxon>
        <taxon>Euteleostomi</taxon>
        <taxon>Actinopterygii</taxon>
        <taxon>Neopterygii</taxon>
        <taxon>Teleostei</taxon>
        <taxon>Neoteleostei</taxon>
        <taxon>Acanthomorphata</taxon>
        <taxon>Gobiaria</taxon>
        <taxon>Gobiiformes</taxon>
        <taxon>Gobioidei</taxon>
        <taxon>Gobiidae</taxon>
        <taxon>Oxudercinae</taxon>
        <taxon>Periophthalmus</taxon>
    </lineage>
</organism>
<dbReference type="Proteomes" id="UP000261520">
    <property type="component" value="Unplaced"/>
</dbReference>
<protein>
    <recommendedName>
        <fullName evidence="1">Ig-like domain-containing protein</fullName>
    </recommendedName>
</protein>
<dbReference type="InterPro" id="IPR003599">
    <property type="entry name" value="Ig_sub"/>
</dbReference>
<name>A0A3B4AVV3_9GOBI</name>
<dbReference type="PROSITE" id="PS50835">
    <property type="entry name" value="IG_LIKE"/>
    <property type="match status" value="3"/>
</dbReference>
<dbReference type="Gene3D" id="2.60.40.10">
    <property type="entry name" value="Immunoglobulins"/>
    <property type="match status" value="4"/>
</dbReference>
<dbReference type="Pfam" id="PF13895">
    <property type="entry name" value="Ig_2"/>
    <property type="match status" value="2"/>
</dbReference>
<dbReference type="STRING" id="409849.ENSPMGP00000020855"/>
<dbReference type="InterPro" id="IPR007110">
    <property type="entry name" value="Ig-like_dom"/>
</dbReference>
<reference evidence="2" key="2">
    <citation type="submission" date="2025-09" db="UniProtKB">
        <authorList>
            <consortium name="Ensembl"/>
        </authorList>
    </citation>
    <scope>IDENTIFICATION</scope>
</reference>
<evidence type="ECO:0000313" key="2">
    <source>
        <dbReference type="Ensembl" id="ENSPMGP00000020855.1"/>
    </source>
</evidence>
<proteinExistence type="predicted"/>
<evidence type="ECO:0000259" key="1">
    <source>
        <dbReference type="PROSITE" id="PS50835"/>
    </source>
</evidence>
<dbReference type="SMART" id="SM00408">
    <property type="entry name" value="IGc2"/>
    <property type="match status" value="3"/>
</dbReference>
<evidence type="ECO:0000313" key="3">
    <source>
        <dbReference type="Proteomes" id="UP000261520"/>
    </source>
</evidence>
<feature type="domain" description="Ig-like" evidence="1">
    <location>
        <begin position="108"/>
        <end position="187"/>
    </location>
</feature>
<feature type="domain" description="Ig-like" evidence="1">
    <location>
        <begin position="284"/>
        <end position="369"/>
    </location>
</feature>
<dbReference type="PANTHER" id="PTHR46013:SF4">
    <property type="entry name" value="B-CELL RECEPTOR CD22-RELATED"/>
    <property type="match status" value="1"/>
</dbReference>
<dbReference type="SUPFAM" id="SSF48726">
    <property type="entry name" value="Immunoglobulin"/>
    <property type="match status" value="3"/>
</dbReference>
<dbReference type="Pfam" id="PF13927">
    <property type="entry name" value="Ig_3"/>
    <property type="match status" value="1"/>
</dbReference>
<accession>A0A3B4AVV3</accession>
<dbReference type="SMART" id="SM00409">
    <property type="entry name" value="IG"/>
    <property type="match status" value="4"/>
</dbReference>